<evidence type="ECO:0000256" key="4">
    <source>
        <dbReference type="ARBA" id="ARBA00022553"/>
    </source>
</evidence>
<keyword evidence="8 11" id="KW-1133">Transmembrane helix</keyword>
<dbReference type="InterPro" id="IPR005467">
    <property type="entry name" value="His_kinase_dom"/>
</dbReference>
<keyword evidence="9" id="KW-0902">Two-component regulatory system</keyword>
<dbReference type="GO" id="GO:0005886">
    <property type="term" value="C:plasma membrane"/>
    <property type="evidence" value="ECO:0007669"/>
    <property type="project" value="TreeGrafter"/>
</dbReference>
<evidence type="ECO:0000256" key="1">
    <source>
        <dbReference type="ARBA" id="ARBA00000085"/>
    </source>
</evidence>
<comment type="catalytic activity">
    <reaction evidence="1">
        <text>ATP + protein L-histidine = ADP + protein N-phospho-L-histidine.</text>
        <dbReference type="EC" id="2.7.13.3"/>
    </reaction>
</comment>
<dbReference type="PROSITE" id="PS50885">
    <property type="entry name" value="HAMP"/>
    <property type="match status" value="1"/>
</dbReference>
<dbReference type="PROSITE" id="PS50109">
    <property type="entry name" value="HIS_KIN"/>
    <property type="match status" value="1"/>
</dbReference>
<evidence type="ECO:0000259" key="12">
    <source>
        <dbReference type="PROSITE" id="PS50109"/>
    </source>
</evidence>
<evidence type="ECO:0000256" key="2">
    <source>
        <dbReference type="ARBA" id="ARBA00004370"/>
    </source>
</evidence>
<evidence type="ECO:0000256" key="8">
    <source>
        <dbReference type="ARBA" id="ARBA00022989"/>
    </source>
</evidence>
<dbReference type="PRINTS" id="PR00344">
    <property type="entry name" value="BCTRLSENSOR"/>
</dbReference>
<sequence length="455" mass="49277">MHLRKIIRSTGFRFAVLHTLVFVVCVGLIGWLAEVTVTTALMGQARQRVDAEVAALAMEFEHEGSTGLLSSVQRRFATRESRLRYAILDRDNRTVVGDHGLAAYAGGADASTETETRQFKRDASDSILVAARSLADGTRLVIADDLESIEDVQDVILDAFLLALGVALALGFGTGALLTYALLKRVDAVTRTADAIIGGDLSQRIELTGSGDEFDRLSATLNTMLDRIGGLMENVRQVSNDIAHDLRTPLARLRQGLEVARGRARTGAEYQAAVDRALDEADGLLQTFSALLRIAHIESGARRSAFRTVDLSEVMQTVAEAYGPAAEDGNRVIRAEIADTVRVHGDRELLTQLFSNLVENALQHTPQGALITMHLTRQFSEAVAEVADNGPGIPEQERSKAFRRFYRLERSRITPGNGLGLSMVAAIADVHHATVQVLDNAPGLRVAVRFASGDS</sequence>
<dbReference type="PANTHER" id="PTHR45436">
    <property type="entry name" value="SENSOR HISTIDINE KINASE YKOH"/>
    <property type="match status" value="1"/>
</dbReference>
<feature type="domain" description="HAMP" evidence="13">
    <location>
        <begin position="180"/>
        <end position="233"/>
    </location>
</feature>
<dbReference type="SUPFAM" id="SSF47384">
    <property type="entry name" value="Homodimeric domain of signal transducing histidine kinase"/>
    <property type="match status" value="1"/>
</dbReference>
<dbReference type="Gene3D" id="3.30.565.10">
    <property type="entry name" value="Histidine kinase-like ATPase, C-terminal domain"/>
    <property type="match status" value="1"/>
</dbReference>
<dbReference type="Gene3D" id="1.10.287.130">
    <property type="match status" value="1"/>
</dbReference>
<dbReference type="InterPro" id="IPR036097">
    <property type="entry name" value="HisK_dim/P_sf"/>
</dbReference>
<feature type="domain" description="Histidine kinase" evidence="12">
    <location>
        <begin position="241"/>
        <end position="454"/>
    </location>
</feature>
<dbReference type="InterPro" id="IPR004358">
    <property type="entry name" value="Sig_transdc_His_kin-like_C"/>
</dbReference>
<dbReference type="Gene3D" id="6.10.340.10">
    <property type="match status" value="1"/>
</dbReference>
<dbReference type="EMBL" id="JACXWY010000010">
    <property type="protein sequence ID" value="MBD3847351.1"/>
    <property type="molecule type" value="Genomic_DNA"/>
</dbReference>
<evidence type="ECO:0000256" key="6">
    <source>
        <dbReference type="ARBA" id="ARBA00022692"/>
    </source>
</evidence>
<evidence type="ECO:0000256" key="5">
    <source>
        <dbReference type="ARBA" id="ARBA00022679"/>
    </source>
</evidence>
<dbReference type="InterPro" id="IPR003661">
    <property type="entry name" value="HisK_dim/P_dom"/>
</dbReference>
<proteinExistence type="predicted"/>
<dbReference type="PANTHER" id="PTHR45436:SF8">
    <property type="entry name" value="HISTIDINE KINASE"/>
    <property type="match status" value="1"/>
</dbReference>
<dbReference type="CDD" id="cd00082">
    <property type="entry name" value="HisKA"/>
    <property type="match status" value="1"/>
</dbReference>
<keyword evidence="10 11" id="KW-0472">Membrane</keyword>
<dbReference type="RefSeq" id="WP_191124825.1">
    <property type="nucleotide sequence ID" value="NZ_JACXWY010000010.1"/>
</dbReference>
<gene>
    <name evidence="14" type="ORF">IED13_16725</name>
</gene>
<feature type="transmembrane region" description="Helical" evidence="11">
    <location>
        <begin position="12"/>
        <end position="33"/>
    </location>
</feature>
<comment type="subcellular location">
    <subcellularLocation>
        <location evidence="2">Membrane</location>
    </subcellularLocation>
</comment>
<dbReference type="AlphaFoldDB" id="A0A927EDM0"/>
<evidence type="ECO:0000313" key="15">
    <source>
        <dbReference type="Proteomes" id="UP000619295"/>
    </source>
</evidence>
<dbReference type="InterPro" id="IPR050428">
    <property type="entry name" value="TCS_sensor_his_kinase"/>
</dbReference>
<evidence type="ECO:0000313" key="14">
    <source>
        <dbReference type="EMBL" id="MBD3847351.1"/>
    </source>
</evidence>
<dbReference type="SMART" id="SM00387">
    <property type="entry name" value="HATPase_c"/>
    <property type="match status" value="1"/>
</dbReference>
<dbReference type="SUPFAM" id="SSF158472">
    <property type="entry name" value="HAMP domain-like"/>
    <property type="match status" value="1"/>
</dbReference>
<name>A0A927EDM0_9HYPH</name>
<keyword evidence="7" id="KW-0418">Kinase</keyword>
<dbReference type="EC" id="2.7.13.3" evidence="3"/>
<dbReference type="Pfam" id="PF00512">
    <property type="entry name" value="HisKA"/>
    <property type="match status" value="1"/>
</dbReference>
<dbReference type="Pfam" id="PF00672">
    <property type="entry name" value="HAMP"/>
    <property type="match status" value="1"/>
</dbReference>
<protein>
    <recommendedName>
        <fullName evidence="3">histidine kinase</fullName>
        <ecNumber evidence="3">2.7.13.3</ecNumber>
    </recommendedName>
</protein>
<evidence type="ECO:0000256" key="7">
    <source>
        <dbReference type="ARBA" id="ARBA00022777"/>
    </source>
</evidence>
<keyword evidence="6 11" id="KW-0812">Transmembrane</keyword>
<evidence type="ECO:0000256" key="10">
    <source>
        <dbReference type="ARBA" id="ARBA00023136"/>
    </source>
</evidence>
<dbReference type="GO" id="GO:0000155">
    <property type="term" value="F:phosphorelay sensor kinase activity"/>
    <property type="evidence" value="ECO:0007669"/>
    <property type="project" value="InterPro"/>
</dbReference>
<dbReference type="SMART" id="SM00304">
    <property type="entry name" value="HAMP"/>
    <property type="match status" value="1"/>
</dbReference>
<accession>A0A927EDM0</accession>
<dbReference type="InterPro" id="IPR036890">
    <property type="entry name" value="HATPase_C_sf"/>
</dbReference>
<dbReference type="CDD" id="cd06225">
    <property type="entry name" value="HAMP"/>
    <property type="match status" value="1"/>
</dbReference>
<dbReference type="SMART" id="SM00388">
    <property type="entry name" value="HisKA"/>
    <property type="match status" value="1"/>
</dbReference>
<dbReference type="InterPro" id="IPR003660">
    <property type="entry name" value="HAMP_dom"/>
</dbReference>
<keyword evidence="15" id="KW-1185">Reference proteome</keyword>
<organism evidence="14 15">
    <name type="scientific">Bosea spartocytisi</name>
    <dbReference type="NCBI Taxonomy" id="2773451"/>
    <lineage>
        <taxon>Bacteria</taxon>
        <taxon>Pseudomonadati</taxon>
        <taxon>Pseudomonadota</taxon>
        <taxon>Alphaproteobacteria</taxon>
        <taxon>Hyphomicrobiales</taxon>
        <taxon>Boseaceae</taxon>
        <taxon>Bosea</taxon>
    </lineage>
</organism>
<dbReference type="Proteomes" id="UP000619295">
    <property type="component" value="Unassembled WGS sequence"/>
</dbReference>
<reference evidence="14" key="1">
    <citation type="submission" date="2020-09" db="EMBL/GenBank/DDBJ databases">
        <title>Bosea spartocytisi sp. nov. a root nodule endophyte of Spartocytisus supranubius in the high mountain ecosystem fo the Teide National Park (Canary Islands, Spain).</title>
        <authorList>
            <person name="Pulido-Suarez L."/>
            <person name="Peix A."/>
            <person name="Igual J.M."/>
            <person name="Socas-Perez N."/>
            <person name="Velazquez E."/>
            <person name="Flores-Felix J.D."/>
            <person name="Leon-Barrios M."/>
        </authorList>
    </citation>
    <scope>NUCLEOTIDE SEQUENCE</scope>
    <source>
        <strain evidence="14">SSUT16</strain>
    </source>
</reference>
<evidence type="ECO:0000259" key="13">
    <source>
        <dbReference type="PROSITE" id="PS50885"/>
    </source>
</evidence>
<keyword evidence="5" id="KW-0808">Transferase</keyword>
<evidence type="ECO:0000256" key="11">
    <source>
        <dbReference type="SAM" id="Phobius"/>
    </source>
</evidence>
<dbReference type="Pfam" id="PF02518">
    <property type="entry name" value="HATPase_c"/>
    <property type="match status" value="1"/>
</dbReference>
<feature type="transmembrane region" description="Helical" evidence="11">
    <location>
        <begin position="159"/>
        <end position="183"/>
    </location>
</feature>
<evidence type="ECO:0000256" key="9">
    <source>
        <dbReference type="ARBA" id="ARBA00023012"/>
    </source>
</evidence>
<comment type="caution">
    <text evidence="14">The sequence shown here is derived from an EMBL/GenBank/DDBJ whole genome shotgun (WGS) entry which is preliminary data.</text>
</comment>
<dbReference type="InterPro" id="IPR003594">
    <property type="entry name" value="HATPase_dom"/>
</dbReference>
<evidence type="ECO:0000256" key="3">
    <source>
        <dbReference type="ARBA" id="ARBA00012438"/>
    </source>
</evidence>
<dbReference type="SUPFAM" id="SSF55874">
    <property type="entry name" value="ATPase domain of HSP90 chaperone/DNA topoisomerase II/histidine kinase"/>
    <property type="match status" value="1"/>
</dbReference>
<keyword evidence="4" id="KW-0597">Phosphoprotein</keyword>